<evidence type="ECO:0000259" key="1">
    <source>
        <dbReference type="Pfam" id="PF03551"/>
    </source>
</evidence>
<protein>
    <recommendedName>
        <fullName evidence="1">Transcription regulator PadR N-terminal domain-containing protein</fullName>
    </recommendedName>
</protein>
<dbReference type="Gene3D" id="1.10.10.10">
    <property type="entry name" value="Winged helix-like DNA-binding domain superfamily/Winged helix DNA-binding domain"/>
    <property type="match status" value="1"/>
</dbReference>
<comment type="caution">
    <text evidence="2">The sequence shown here is derived from an EMBL/GenBank/DDBJ whole genome shotgun (WGS) entry which is preliminary data.</text>
</comment>
<dbReference type="InterPro" id="IPR036390">
    <property type="entry name" value="WH_DNA-bd_sf"/>
</dbReference>
<reference evidence="2 3" key="1">
    <citation type="submission" date="2015-07" db="EMBL/GenBank/DDBJ databases">
        <title>Genome sequence of Ornatilinea apprima DSM 23815.</title>
        <authorList>
            <person name="Hemp J."/>
            <person name="Ward L.M."/>
            <person name="Pace L.A."/>
            <person name="Fischer W.W."/>
        </authorList>
    </citation>
    <scope>NUCLEOTIDE SEQUENCE [LARGE SCALE GENOMIC DNA]</scope>
    <source>
        <strain evidence="2 3">P3M-1</strain>
    </source>
</reference>
<evidence type="ECO:0000313" key="2">
    <source>
        <dbReference type="EMBL" id="KPL72031.1"/>
    </source>
</evidence>
<dbReference type="SUPFAM" id="SSF46785">
    <property type="entry name" value="Winged helix' DNA-binding domain"/>
    <property type="match status" value="1"/>
</dbReference>
<dbReference type="Proteomes" id="UP000050417">
    <property type="component" value="Unassembled WGS sequence"/>
</dbReference>
<gene>
    <name evidence="2" type="ORF">ADN00_16225</name>
</gene>
<proteinExistence type="predicted"/>
<dbReference type="PANTHER" id="PTHR43252">
    <property type="entry name" value="TRANSCRIPTIONAL REGULATOR YQJI"/>
    <property type="match status" value="1"/>
</dbReference>
<name>A0A0P6WZ85_9CHLR</name>
<dbReference type="InterPro" id="IPR036388">
    <property type="entry name" value="WH-like_DNA-bd_sf"/>
</dbReference>
<dbReference type="EMBL" id="LGCL01000040">
    <property type="protein sequence ID" value="KPL72031.1"/>
    <property type="molecule type" value="Genomic_DNA"/>
</dbReference>
<dbReference type="STRING" id="1134406.ADN00_16225"/>
<organism evidence="2 3">
    <name type="scientific">Ornatilinea apprima</name>
    <dbReference type="NCBI Taxonomy" id="1134406"/>
    <lineage>
        <taxon>Bacteria</taxon>
        <taxon>Bacillati</taxon>
        <taxon>Chloroflexota</taxon>
        <taxon>Anaerolineae</taxon>
        <taxon>Anaerolineales</taxon>
        <taxon>Anaerolineaceae</taxon>
        <taxon>Ornatilinea</taxon>
    </lineage>
</organism>
<dbReference type="RefSeq" id="WP_075064088.1">
    <property type="nucleotide sequence ID" value="NZ_LGCL01000040.1"/>
</dbReference>
<evidence type="ECO:0000313" key="3">
    <source>
        <dbReference type="Proteomes" id="UP000050417"/>
    </source>
</evidence>
<sequence>MSPLTRTPLTIEHALLGFLLNGAMHGYDIHRQMMNPQGLGQVWQVKQSQLYALLNRLEQEGFVTTALEAQDSRPPRKMFSLTETGWQTFLQWTSAPVPHGRDMRLDFIVKLYFARQISQNAAEKLIEMQRETCQLWQMDRGDNSPGTFEWLISEFRRGQIAAMLAWLDQCQRFILHCDSEGA</sequence>
<keyword evidence="3" id="KW-1185">Reference proteome</keyword>
<feature type="domain" description="Transcription regulator PadR N-terminal" evidence="1">
    <location>
        <begin position="15"/>
        <end position="88"/>
    </location>
</feature>
<dbReference type="Pfam" id="PF03551">
    <property type="entry name" value="PadR"/>
    <property type="match status" value="1"/>
</dbReference>
<dbReference type="OrthoDB" id="154521at2"/>
<dbReference type="PANTHER" id="PTHR43252:SF6">
    <property type="entry name" value="NEGATIVE TRANSCRIPTION REGULATOR PADR"/>
    <property type="match status" value="1"/>
</dbReference>
<dbReference type="AlphaFoldDB" id="A0A0P6WZ85"/>
<dbReference type="InterPro" id="IPR005149">
    <property type="entry name" value="Tscrpt_reg_PadR_N"/>
</dbReference>
<accession>A0A0P6WZ85</accession>